<feature type="region of interest" description="Disordered" evidence="2">
    <location>
        <begin position="1"/>
        <end position="20"/>
    </location>
</feature>
<evidence type="ECO:0000256" key="1">
    <source>
        <dbReference type="ARBA" id="ARBA00022884"/>
    </source>
</evidence>
<dbReference type="InterPro" id="IPR042371">
    <property type="entry name" value="Z_dom"/>
</dbReference>
<proteinExistence type="predicted"/>
<dbReference type="SMART" id="SM00550">
    <property type="entry name" value="Zalpha"/>
    <property type="match status" value="1"/>
</dbReference>
<organism evidence="4 5">
    <name type="scientific">Nocardia alba</name>
    <dbReference type="NCBI Taxonomy" id="225051"/>
    <lineage>
        <taxon>Bacteria</taxon>
        <taxon>Bacillati</taxon>
        <taxon>Actinomycetota</taxon>
        <taxon>Actinomycetes</taxon>
        <taxon>Mycobacteriales</taxon>
        <taxon>Nocardiaceae</taxon>
        <taxon>Nocardia</taxon>
    </lineage>
</organism>
<accession>A0A4R1FVB5</accession>
<dbReference type="AlphaFoldDB" id="A0A4R1FVB5"/>
<dbReference type="Proteomes" id="UP000294856">
    <property type="component" value="Unassembled WGS sequence"/>
</dbReference>
<keyword evidence="1" id="KW-0694">RNA-binding</keyword>
<dbReference type="GO" id="GO:0003723">
    <property type="term" value="F:RNA binding"/>
    <property type="evidence" value="ECO:0007669"/>
    <property type="project" value="UniProtKB-KW"/>
</dbReference>
<dbReference type="Gene3D" id="1.10.10.10">
    <property type="entry name" value="Winged helix-like DNA-binding domain superfamily/Winged helix DNA-binding domain"/>
    <property type="match status" value="1"/>
</dbReference>
<evidence type="ECO:0000259" key="3">
    <source>
        <dbReference type="SMART" id="SM00550"/>
    </source>
</evidence>
<dbReference type="InterPro" id="IPR036388">
    <property type="entry name" value="WH-like_DNA-bd_sf"/>
</dbReference>
<sequence>MTVFTHSSATDNRRRVADLPTDTTTKSLTVVEQQVLDVLTPGGLLTANTIARNLNMSPWRVARALNSLRRNGDAFRNQHAQWRVTVGQPLPEPQSSR</sequence>
<comment type="caution">
    <text evidence="4">The sequence shown here is derived from an EMBL/GenBank/DDBJ whole genome shotgun (WGS) entry which is preliminary data.</text>
</comment>
<dbReference type="STRING" id="1210063.GCA_001612665_00179"/>
<name>A0A4R1FVB5_9NOCA</name>
<feature type="compositionally biased region" description="Polar residues" evidence="2">
    <location>
        <begin position="1"/>
        <end position="10"/>
    </location>
</feature>
<dbReference type="SUPFAM" id="SSF46785">
    <property type="entry name" value="Winged helix' DNA-binding domain"/>
    <property type="match status" value="1"/>
</dbReference>
<reference evidence="4 5" key="1">
    <citation type="submission" date="2019-03" db="EMBL/GenBank/DDBJ databases">
        <title>Genomic Encyclopedia of Type Strains, Phase IV (KMG-IV): sequencing the most valuable type-strain genomes for metagenomic binning, comparative biology and taxonomic classification.</title>
        <authorList>
            <person name="Goeker M."/>
        </authorList>
    </citation>
    <scope>NUCLEOTIDE SEQUENCE [LARGE SCALE GENOMIC DNA]</scope>
    <source>
        <strain evidence="4 5">DSM 44684</strain>
    </source>
</reference>
<protein>
    <recommendedName>
        <fullName evidence="3">Z-binding domain-containing protein</fullName>
    </recommendedName>
</protein>
<gene>
    <name evidence="4" type="ORF">DFR71_2518</name>
</gene>
<dbReference type="GO" id="GO:0003726">
    <property type="term" value="F:double-stranded RNA adenosine deaminase activity"/>
    <property type="evidence" value="ECO:0007669"/>
    <property type="project" value="InterPro"/>
</dbReference>
<dbReference type="EMBL" id="SMFR01000002">
    <property type="protein sequence ID" value="TCJ96488.1"/>
    <property type="molecule type" value="Genomic_DNA"/>
</dbReference>
<feature type="domain" description="Z-binding" evidence="3">
    <location>
        <begin position="27"/>
        <end position="88"/>
    </location>
</feature>
<evidence type="ECO:0000313" key="5">
    <source>
        <dbReference type="Proteomes" id="UP000294856"/>
    </source>
</evidence>
<evidence type="ECO:0000313" key="4">
    <source>
        <dbReference type="EMBL" id="TCJ96488.1"/>
    </source>
</evidence>
<dbReference type="InterPro" id="IPR036390">
    <property type="entry name" value="WH_DNA-bd_sf"/>
</dbReference>
<evidence type="ECO:0000256" key="2">
    <source>
        <dbReference type="SAM" id="MobiDB-lite"/>
    </source>
</evidence>
<keyword evidence="5" id="KW-1185">Reference proteome</keyword>